<dbReference type="GeneID" id="85497486"/>
<evidence type="ECO:0000256" key="1">
    <source>
        <dbReference type="SAM" id="MobiDB-lite"/>
    </source>
</evidence>
<dbReference type="KEGG" id="ccac:CcaHIS019_0600750"/>
<evidence type="ECO:0000259" key="2">
    <source>
        <dbReference type="PROSITE" id="PS50090"/>
    </source>
</evidence>
<dbReference type="InterPro" id="IPR001005">
    <property type="entry name" value="SANT/Myb"/>
</dbReference>
<protein>
    <recommendedName>
        <fullName evidence="2">Myb-like domain-containing protein</fullName>
    </recommendedName>
</protein>
<feature type="domain" description="Myb-like" evidence="2">
    <location>
        <begin position="126"/>
        <end position="171"/>
    </location>
</feature>
<dbReference type="InterPro" id="IPR009057">
    <property type="entry name" value="Homeodomain-like_sf"/>
</dbReference>
<dbReference type="Gene3D" id="1.10.10.60">
    <property type="entry name" value="Homeodomain-like"/>
    <property type="match status" value="1"/>
</dbReference>
<dbReference type="EMBL" id="AP028217">
    <property type="protein sequence ID" value="BEI93616.1"/>
    <property type="molecule type" value="Genomic_DNA"/>
</dbReference>
<feature type="region of interest" description="Disordered" evidence="1">
    <location>
        <begin position="183"/>
        <end position="207"/>
    </location>
</feature>
<dbReference type="AlphaFoldDB" id="A0AA48QXP9"/>
<dbReference type="SUPFAM" id="SSF46689">
    <property type="entry name" value="Homeodomain-like"/>
    <property type="match status" value="1"/>
</dbReference>
<dbReference type="RefSeq" id="XP_060458881.1">
    <property type="nucleotide sequence ID" value="XM_060602493.1"/>
</dbReference>
<sequence>MPPRRSRSSTISSNSPIQPDLPFRRPRPRRNNSLVDRNLAAIRNINVDSSDVSVDPVSSPTVTSFSGHYSPVRGSRSFTVESEQSEGPDWQPESSPALIRRRRGESGVSIGNGAELSQVTTAKGHPWTSDDLERLYRTVKMTRRDLGWSTVGDRIGDRTAGECTAKWKEMEGRIIGFIRSMGQAGNAGDADESASEENDDRFGDDEWEVDEPVSDYFEDEEDEVGHKVENGRAVMKLKRTANKS</sequence>
<keyword evidence="4" id="KW-1185">Reference proteome</keyword>
<dbReference type="Proteomes" id="UP001233271">
    <property type="component" value="Chromosome 6"/>
</dbReference>
<accession>A0AA48QXP9</accession>
<name>A0AA48QXP9_9TREE</name>
<gene>
    <name evidence="3" type="ORF">CcaverHIS019_0600750</name>
</gene>
<feature type="compositionally biased region" description="Acidic residues" evidence="1">
    <location>
        <begin position="189"/>
        <end position="207"/>
    </location>
</feature>
<feature type="region of interest" description="Disordered" evidence="1">
    <location>
        <begin position="47"/>
        <end position="127"/>
    </location>
</feature>
<feature type="compositionally biased region" description="Low complexity" evidence="1">
    <location>
        <begin position="47"/>
        <end position="64"/>
    </location>
</feature>
<feature type="region of interest" description="Disordered" evidence="1">
    <location>
        <begin position="1"/>
        <end position="35"/>
    </location>
</feature>
<dbReference type="CDD" id="cd00167">
    <property type="entry name" value="SANT"/>
    <property type="match status" value="1"/>
</dbReference>
<evidence type="ECO:0000313" key="3">
    <source>
        <dbReference type="EMBL" id="BEI93616.1"/>
    </source>
</evidence>
<reference evidence="3" key="1">
    <citation type="journal article" date="2023" name="BMC Genomics">
        <title>Chromosome-level genome assemblies of Cutaneotrichosporon spp. (Trichosporonales, Basidiomycota) reveal imbalanced evolution between nucleotide sequences and chromosome synteny.</title>
        <authorList>
            <person name="Kobayashi Y."/>
            <person name="Kayamori A."/>
            <person name="Aoki K."/>
            <person name="Shiwa Y."/>
            <person name="Matsutani M."/>
            <person name="Fujita N."/>
            <person name="Sugita T."/>
            <person name="Iwasaki W."/>
            <person name="Tanaka N."/>
            <person name="Takashima M."/>
        </authorList>
    </citation>
    <scope>NUCLEOTIDE SEQUENCE</scope>
    <source>
        <strain evidence="3">HIS019</strain>
    </source>
</reference>
<organism evidence="3 4">
    <name type="scientific">Cutaneotrichosporon cavernicola</name>
    <dbReference type="NCBI Taxonomy" id="279322"/>
    <lineage>
        <taxon>Eukaryota</taxon>
        <taxon>Fungi</taxon>
        <taxon>Dikarya</taxon>
        <taxon>Basidiomycota</taxon>
        <taxon>Agaricomycotina</taxon>
        <taxon>Tremellomycetes</taxon>
        <taxon>Trichosporonales</taxon>
        <taxon>Trichosporonaceae</taxon>
        <taxon>Cutaneotrichosporon</taxon>
    </lineage>
</organism>
<dbReference type="PROSITE" id="PS50090">
    <property type="entry name" value="MYB_LIKE"/>
    <property type="match status" value="1"/>
</dbReference>
<proteinExistence type="predicted"/>
<evidence type="ECO:0000313" key="4">
    <source>
        <dbReference type="Proteomes" id="UP001233271"/>
    </source>
</evidence>